<gene>
    <name evidence="2" type="ORF">B0681_03435</name>
</gene>
<proteinExistence type="predicted"/>
<organism evidence="2 3">
    <name type="scientific">Moraxella porci DSM 25326</name>
    <dbReference type="NCBI Taxonomy" id="573983"/>
    <lineage>
        <taxon>Bacteria</taxon>
        <taxon>Pseudomonadati</taxon>
        <taxon>Pseudomonadota</taxon>
        <taxon>Gammaproteobacteria</taxon>
        <taxon>Moraxellales</taxon>
        <taxon>Moraxellaceae</taxon>
        <taxon>Moraxella</taxon>
    </lineage>
</organism>
<keyword evidence="1" id="KW-1133">Transmembrane helix</keyword>
<dbReference type="Proteomes" id="UP000190683">
    <property type="component" value="Unassembled WGS sequence"/>
</dbReference>
<keyword evidence="1" id="KW-0472">Membrane</keyword>
<accession>A0A1T0CV38</accession>
<keyword evidence="1" id="KW-0812">Transmembrane</keyword>
<dbReference type="STRING" id="573983.B0681_03435"/>
<comment type="caution">
    <text evidence="2">The sequence shown here is derived from an EMBL/GenBank/DDBJ whole genome shotgun (WGS) entry which is preliminary data.</text>
</comment>
<evidence type="ECO:0008006" key="4">
    <source>
        <dbReference type="Google" id="ProtNLM"/>
    </source>
</evidence>
<dbReference type="AlphaFoldDB" id="A0A1T0CV38"/>
<reference evidence="2 3" key="1">
    <citation type="submission" date="2017-02" db="EMBL/GenBank/DDBJ databases">
        <title>Draft genome sequence of Moraxella porci CCUG 54912T type strain.</title>
        <authorList>
            <person name="Salva-Serra F."/>
            <person name="Engstrom-Jakobsson H."/>
            <person name="Thorell K."/>
            <person name="Jaen-Luchoro D."/>
            <person name="Gonzales-Siles L."/>
            <person name="Karlsson R."/>
            <person name="Yazdan S."/>
            <person name="Boulund F."/>
            <person name="Johnning A."/>
            <person name="Engstrand L."/>
            <person name="Kristiansson E."/>
            <person name="Moore E."/>
        </authorList>
    </citation>
    <scope>NUCLEOTIDE SEQUENCE [LARGE SCALE GENOMIC DNA]</scope>
    <source>
        <strain evidence="2 3">CCUG 54912</strain>
    </source>
</reference>
<feature type="transmembrane region" description="Helical" evidence="1">
    <location>
        <begin position="12"/>
        <end position="30"/>
    </location>
</feature>
<dbReference type="RefSeq" id="WP_078317351.1">
    <property type="nucleotide sequence ID" value="NZ_MUYV01000002.1"/>
</dbReference>
<protein>
    <recommendedName>
        <fullName evidence="4">DUF1850 domain-containing protein</fullName>
    </recommendedName>
</protein>
<evidence type="ECO:0000313" key="3">
    <source>
        <dbReference type="Proteomes" id="UP000190683"/>
    </source>
</evidence>
<dbReference type="InterPro" id="IPR015001">
    <property type="entry name" value="DUF1850"/>
</dbReference>
<sequence>MRLASSTSHRQPWLLILPIVVLIVIIGYLSHHERRIVIRSSTFDCVWGERDFTLKWRHSVEKQFWQEYYQMQDDQLHLTKTFMQTFGAGTPSTGQVIPAPEGYVGLSSNVLLPKIHWVVSSNMQGQIIGRQDIFSVYEHVPDYSEVQIAVETHPKGFWLIKESCHD</sequence>
<evidence type="ECO:0000313" key="2">
    <source>
        <dbReference type="EMBL" id="OOS26203.1"/>
    </source>
</evidence>
<dbReference type="EMBL" id="MUYV01000002">
    <property type="protein sequence ID" value="OOS26203.1"/>
    <property type="molecule type" value="Genomic_DNA"/>
</dbReference>
<dbReference type="Pfam" id="PF08905">
    <property type="entry name" value="DUF1850"/>
    <property type="match status" value="1"/>
</dbReference>
<keyword evidence="3" id="KW-1185">Reference proteome</keyword>
<evidence type="ECO:0000256" key="1">
    <source>
        <dbReference type="SAM" id="Phobius"/>
    </source>
</evidence>
<name>A0A1T0CV38_9GAMM</name>